<feature type="transmembrane region" description="Helical" evidence="2">
    <location>
        <begin position="126"/>
        <end position="148"/>
    </location>
</feature>
<name>A0A4U3MRL5_9ACTN</name>
<organism evidence="3 4">
    <name type="scientific">Herbidospora galbida</name>
    <dbReference type="NCBI Taxonomy" id="2575442"/>
    <lineage>
        <taxon>Bacteria</taxon>
        <taxon>Bacillati</taxon>
        <taxon>Actinomycetota</taxon>
        <taxon>Actinomycetes</taxon>
        <taxon>Streptosporangiales</taxon>
        <taxon>Streptosporangiaceae</taxon>
        <taxon>Herbidospora</taxon>
    </lineage>
</organism>
<comment type="caution">
    <text evidence="3">The sequence shown here is derived from an EMBL/GenBank/DDBJ whole genome shotgun (WGS) entry which is preliminary data.</text>
</comment>
<dbReference type="Proteomes" id="UP000308705">
    <property type="component" value="Unassembled WGS sequence"/>
</dbReference>
<evidence type="ECO:0000256" key="2">
    <source>
        <dbReference type="SAM" id="Phobius"/>
    </source>
</evidence>
<evidence type="ECO:0000313" key="3">
    <source>
        <dbReference type="EMBL" id="TKK90896.1"/>
    </source>
</evidence>
<keyword evidence="2" id="KW-1133">Transmembrane helix</keyword>
<sequence>MDAIPPATAGPASRPSSSGSRLLSRVAVIAASLAVAVLAGAACVLSFDDLRALALQGQADPEFAYLYPAGFDALLVVALLAVPVVRPGRLVIRLQAALILILLLIAAAAADVVVASGAVIAVRPAAVVVALVPWIMLVVGLWLLLLIVRYAQTKSADLDDDPDDDVIPFVRTAHVTTPPDYTPPTPVSPVTETVAPPELAPPLTPSPPPRPARWGDLIRPNVGDVLVHPLPEPDDETDKKYGEAAAQAAEKLSRRDESEVDTQPMRSLPVDPDPEHGPESADPEEFESAARREPYDDEVPAPPSGHLRSTPTPPSDS</sequence>
<dbReference type="Pfam" id="PF10935">
    <property type="entry name" value="DUF2637"/>
    <property type="match status" value="1"/>
</dbReference>
<keyword evidence="4" id="KW-1185">Reference proteome</keyword>
<accession>A0A4U3MRL5</accession>
<dbReference type="AlphaFoldDB" id="A0A4U3MRL5"/>
<keyword evidence="2" id="KW-0812">Transmembrane</keyword>
<dbReference type="InterPro" id="IPR021235">
    <property type="entry name" value="DUF2637"/>
</dbReference>
<gene>
    <name evidence="3" type="ORF">FDA94_03825</name>
</gene>
<feature type="transmembrane region" description="Helical" evidence="2">
    <location>
        <begin position="22"/>
        <end position="47"/>
    </location>
</feature>
<dbReference type="EMBL" id="SZQA01000002">
    <property type="protein sequence ID" value="TKK90896.1"/>
    <property type="molecule type" value="Genomic_DNA"/>
</dbReference>
<dbReference type="OrthoDB" id="3535883at2"/>
<reference evidence="3 4" key="1">
    <citation type="submission" date="2019-04" db="EMBL/GenBank/DDBJ databases">
        <title>Herbidospora sp. NEAU-GS14.nov., a novel actinomycete isolated from soil.</title>
        <authorList>
            <person name="Han L."/>
        </authorList>
    </citation>
    <scope>NUCLEOTIDE SEQUENCE [LARGE SCALE GENOMIC DNA]</scope>
    <source>
        <strain evidence="3 4">NEAU-GS14</strain>
    </source>
</reference>
<dbReference type="RefSeq" id="WP_137245630.1">
    <property type="nucleotide sequence ID" value="NZ_SZQA01000002.1"/>
</dbReference>
<feature type="compositionally biased region" description="Pro residues" evidence="1">
    <location>
        <begin position="198"/>
        <end position="211"/>
    </location>
</feature>
<feature type="transmembrane region" description="Helical" evidence="2">
    <location>
        <begin position="97"/>
        <end position="120"/>
    </location>
</feature>
<feature type="compositionally biased region" description="Low complexity" evidence="1">
    <location>
        <begin position="188"/>
        <end position="197"/>
    </location>
</feature>
<evidence type="ECO:0000313" key="4">
    <source>
        <dbReference type="Proteomes" id="UP000308705"/>
    </source>
</evidence>
<evidence type="ECO:0000256" key="1">
    <source>
        <dbReference type="SAM" id="MobiDB-lite"/>
    </source>
</evidence>
<keyword evidence="2" id="KW-0472">Membrane</keyword>
<proteinExistence type="predicted"/>
<feature type="region of interest" description="Disordered" evidence="1">
    <location>
        <begin position="174"/>
        <end position="317"/>
    </location>
</feature>
<feature type="transmembrane region" description="Helical" evidence="2">
    <location>
        <begin position="67"/>
        <end position="85"/>
    </location>
</feature>
<protein>
    <submittedName>
        <fullName evidence="3">DUF2637 domain-containing protein</fullName>
    </submittedName>
</protein>